<protein>
    <submittedName>
        <fullName evidence="2">Uncharacterized protein</fullName>
    </submittedName>
</protein>
<gene>
    <name evidence="2" type="ORF">AA0115_g11889</name>
</gene>
<sequence>MSSSVSPFFLATTRAPRSSIVSANDPQIHINYSPDTQATKSSSLEDSQNPVTRVPMVCTEHAKPES</sequence>
<accession>A0AB37W261</accession>
<dbReference type="Proteomes" id="UP000292340">
    <property type="component" value="Unassembled WGS sequence"/>
</dbReference>
<evidence type="ECO:0000313" key="2">
    <source>
        <dbReference type="EMBL" id="RYN17315.1"/>
    </source>
</evidence>
<name>A0AB37W261_9PLEO</name>
<feature type="region of interest" description="Disordered" evidence="1">
    <location>
        <begin position="15"/>
        <end position="53"/>
    </location>
</feature>
<evidence type="ECO:0000256" key="1">
    <source>
        <dbReference type="SAM" id="MobiDB-lite"/>
    </source>
</evidence>
<reference evidence="2" key="2">
    <citation type="journal article" date="2019" name="bioRxiv">
        <title>Genomics, evolutionary history and diagnostics of the Alternaria alternata species group including apple and Asian pear pathotypes.</title>
        <authorList>
            <person name="Armitage A.D."/>
            <person name="Cockerton H.M."/>
            <person name="Sreenivasaprasad S."/>
            <person name="Woodhall J.W."/>
            <person name="Lane C.R."/>
            <person name="Harrison R.J."/>
            <person name="Clarkson J.P."/>
        </authorList>
    </citation>
    <scope>NUCLEOTIDE SEQUENCE</scope>
    <source>
        <strain evidence="2">FERA 1164</strain>
    </source>
</reference>
<feature type="compositionally biased region" description="Polar residues" evidence="1">
    <location>
        <begin position="33"/>
        <end position="51"/>
    </location>
</feature>
<reference evidence="2" key="1">
    <citation type="submission" date="2017-10" db="EMBL/GenBank/DDBJ databases">
        <authorList>
            <person name="Armitage A.D."/>
            <person name="Barbara D.J."/>
            <person name="Woodhall J.W."/>
            <person name="Sreenivasaprasad S."/>
            <person name="Lane C.R."/>
            <person name="Clarkson J.P."/>
            <person name="Harrison R.J."/>
        </authorList>
    </citation>
    <scope>NUCLEOTIDE SEQUENCE</scope>
    <source>
        <strain evidence="2">FERA 1164</strain>
    </source>
</reference>
<dbReference type="AlphaFoldDB" id="A0AB37W261"/>
<feature type="compositionally biased region" description="Polar residues" evidence="1">
    <location>
        <begin position="15"/>
        <end position="25"/>
    </location>
</feature>
<comment type="caution">
    <text evidence="2">The sequence shown here is derived from an EMBL/GenBank/DDBJ whole genome shotgun (WGS) entry which is preliminary data.</text>
</comment>
<evidence type="ECO:0000313" key="3">
    <source>
        <dbReference type="Proteomes" id="UP000292340"/>
    </source>
</evidence>
<dbReference type="EMBL" id="PDXB01000061">
    <property type="protein sequence ID" value="RYN17315.1"/>
    <property type="molecule type" value="Genomic_DNA"/>
</dbReference>
<proteinExistence type="predicted"/>
<organism evidence="2 3">
    <name type="scientific">Alternaria tenuissima</name>
    <dbReference type="NCBI Taxonomy" id="119927"/>
    <lineage>
        <taxon>Eukaryota</taxon>
        <taxon>Fungi</taxon>
        <taxon>Dikarya</taxon>
        <taxon>Ascomycota</taxon>
        <taxon>Pezizomycotina</taxon>
        <taxon>Dothideomycetes</taxon>
        <taxon>Pleosporomycetidae</taxon>
        <taxon>Pleosporales</taxon>
        <taxon>Pleosporineae</taxon>
        <taxon>Pleosporaceae</taxon>
        <taxon>Alternaria</taxon>
        <taxon>Alternaria sect. Alternaria</taxon>
        <taxon>Alternaria alternata complex</taxon>
    </lineage>
</organism>